<feature type="chain" id="PRO_5046747916" description="SCP domain-containing protein" evidence="2">
    <location>
        <begin position="25"/>
        <end position="400"/>
    </location>
</feature>
<feature type="compositionally biased region" description="Polar residues" evidence="1">
    <location>
        <begin position="89"/>
        <end position="107"/>
    </location>
</feature>
<gene>
    <name evidence="4" type="ORF">PIB30_039573</name>
</gene>
<sequence>MHSLVFATILCNVPLIFTITKVSSQPQPQVLPPIYHRLLFRAIDQYGLHRHYHRQLQAHDTNGFAIPRNVMEISNSNQNPTTNQNPNIGVQNQAGDPYSHATQQNGVQNPIPNPTTIPNQNQNQNQDINGNQNYSPTSVDQNPTKVLQNQVGDPNAGSSSQDGMTTTISEPNTNPVPNPNQDINVSQNNPLNIVDQNQNKNPTVSSQTKGSDSDIQDNENNKNPGKLFGWTPNNEIMASDSKALLADEFLYAHNWVRSKYNLPPYTWDENLESIARKYLMERYDDCKVIHSNYAYGENLFWGRKLHWTPSDVVYFWYTEKDWYDFEKRTCSPPPPPSSSPRHHNRPPKICGHFTQIIWRDSLRVGCGLQRCNDRNAGMLIACEYDPPGNYANENPLEIHT</sequence>
<dbReference type="EMBL" id="JASCZI010151244">
    <property type="protein sequence ID" value="MED6171308.1"/>
    <property type="molecule type" value="Genomic_DNA"/>
</dbReference>
<feature type="compositionally biased region" description="Polar residues" evidence="1">
    <location>
        <begin position="134"/>
        <end position="210"/>
    </location>
</feature>
<dbReference type="Pfam" id="PF00188">
    <property type="entry name" value="CAP"/>
    <property type="match status" value="1"/>
</dbReference>
<dbReference type="SMART" id="SM00198">
    <property type="entry name" value="SCP"/>
    <property type="match status" value="1"/>
</dbReference>
<evidence type="ECO:0000313" key="5">
    <source>
        <dbReference type="Proteomes" id="UP001341840"/>
    </source>
</evidence>
<dbReference type="InterPro" id="IPR014044">
    <property type="entry name" value="CAP_dom"/>
</dbReference>
<evidence type="ECO:0000259" key="3">
    <source>
        <dbReference type="SMART" id="SM00198"/>
    </source>
</evidence>
<dbReference type="PANTHER" id="PTHR10334">
    <property type="entry name" value="CYSTEINE-RICH SECRETORY PROTEIN-RELATED"/>
    <property type="match status" value="1"/>
</dbReference>
<dbReference type="PROSITE" id="PS01009">
    <property type="entry name" value="CRISP_1"/>
    <property type="match status" value="1"/>
</dbReference>
<dbReference type="Proteomes" id="UP001341840">
    <property type="component" value="Unassembled WGS sequence"/>
</dbReference>
<protein>
    <recommendedName>
        <fullName evidence="3">SCP domain-containing protein</fullName>
    </recommendedName>
</protein>
<dbReference type="InterPro" id="IPR035940">
    <property type="entry name" value="CAP_sf"/>
</dbReference>
<evidence type="ECO:0000313" key="4">
    <source>
        <dbReference type="EMBL" id="MED6171308.1"/>
    </source>
</evidence>
<feature type="compositionally biased region" description="Low complexity" evidence="1">
    <location>
        <begin position="108"/>
        <end position="133"/>
    </location>
</feature>
<keyword evidence="2" id="KW-0732">Signal</keyword>
<feature type="compositionally biased region" description="Low complexity" evidence="1">
    <location>
        <begin position="74"/>
        <end position="88"/>
    </location>
</feature>
<dbReference type="Gene3D" id="3.40.33.10">
    <property type="entry name" value="CAP"/>
    <property type="match status" value="1"/>
</dbReference>
<keyword evidence="5" id="KW-1185">Reference proteome</keyword>
<name>A0ABU6VGH6_9FABA</name>
<evidence type="ECO:0000256" key="1">
    <source>
        <dbReference type="SAM" id="MobiDB-lite"/>
    </source>
</evidence>
<feature type="domain" description="SCP" evidence="3">
    <location>
        <begin position="244"/>
        <end position="392"/>
    </location>
</feature>
<dbReference type="CDD" id="cd05381">
    <property type="entry name" value="CAP_PR-1"/>
    <property type="match status" value="1"/>
</dbReference>
<feature type="signal peptide" evidence="2">
    <location>
        <begin position="1"/>
        <end position="24"/>
    </location>
</feature>
<dbReference type="InterPro" id="IPR001283">
    <property type="entry name" value="CRISP-related"/>
</dbReference>
<proteinExistence type="predicted"/>
<evidence type="ECO:0000256" key="2">
    <source>
        <dbReference type="SAM" id="SignalP"/>
    </source>
</evidence>
<feature type="region of interest" description="Disordered" evidence="1">
    <location>
        <begin position="74"/>
        <end position="227"/>
    </location>
</feature>
<dbReference type="InterPro" id="IPR018244">
    <property type="entry name" value="Allrgn_V5/Tpx1_CS"/>
</dbReference>
<dbReference type="PRINTS" id="PR00837">
    <property type="entry name" value="V5TPXLIKE"/>
</dbReference>
<organism evidence="4 5">
    <name type="scientific">Stylosanthes scabra</name>
    <dbReference type="NCBI Taxonomy" id="79078"/>
    <lineage>
        <taxon>Eukaryota</taxon>
        <taxon>Viridiplantae</taxon>
        <taxon>Streptophyta</taxon>
        <taxon>Embryophyta</taxon>
        <taxon>Tracheophyta</taxon>
        <taxon>Spermatophyta</taxon>
        <taxon>Magnoliopsida</taxon>
        <taxon>eudicotyledons</taxon>
        <taxon>Gunneridae</taxon>
        <taxon>Pentapetalae</taxon>
        <taxon>rosids</taxon>
        <taxon>fabids</taxon>
        <taxon>Fabales</taxon>
        <taxon>Fabaceae</taxon>
        <taxon>Papilionoideae</taxon>
        <taxon>50 kb inversion clade</taxon>
        <taxon>dalbergioids sensu lato</taxon>
        <taxon>Dalbergieae</taxon>
        <taxon>Pterocarpus clade</taxon>
        <taxon>Stylosanthes</taxon>
    </lineage>
</organism>
<comment type="caution">
    <text evidence="4">The sequence shown here is derived from an EMBL/GenBank/DDBJ whole genome shotgun (WGS) entry which is preliminary data.</text>
</comment>
<reference evidence="4 5" key="1">
    <citation type="journal article" date="2023" name="Plants (Basel)">
        <title>Bridging the Gap: Combining Genomics and Transcriptomics Approaches to Understand Stylosanthes scabra, an Orphan Legume from the Brazilian Caatinga.</title>
        <authorList>
            <person name="Ferreira-Neto J.R.C."/>
            <person name="da Silva M.D."/>
            <person name="Binneck E."/>
            <person name="de Melo N.F."/>
            <person name="da Silva R.H."/>
            <person name="de Melo A.L.T.M."/>
            <person name="Pandolfi V."/>
            <person name="Bustamante F.O."/>
            <person name="Brasileiro-Vidal A.C."/>
            <person name="Benko-Iseppon A.M."/>
        </authorList>
    </citation>
    <scope>NUCLEOTIDE SEQUENCE [LARGE SCALE GENOMIC DNA]</scope>
    <source>
        <tissue evidence="4">Leaves</tissue>
    </source>
</reference>
<accession>A0ABU6VGH6</accession>
<dbReference type="SUPFAM" id="SSF55797">
    <property type="entry name" value="PR-1-like"/>
    <property type="match status" value="1"/>
</dbReference>